<dbReference type="GO" id="GO:0005634">
    <property type="term" value="C:nucleus"/>
    <property type="evidence" value="ECO:0007669"/>
    <property type="project" value="UniProtKB-SubCell"/>
</dbReference>
<dbReference type="PANTHER" id="PTHR11375:SF0">
    <property type="entry name" value="ACIDIC LEUCINE-RICH NUCLEAR PHOSPHOPROTEIN 32 FAMILY MEMBER A"/>
    <property type="match status" value="1"/>
</dbReference>
<dbReference type="Pfam" id="PF14580">
    <property type="entry name" value="LRR_9"/>
    <property type="match status" value="1"/>
</dbReference>
<comment type="function">
    <text evidence="4">Multifunctional protein that is involved in the regulation of many processes.</text>
</comment>
<dbReference type="GO" id="GO:0042393">
    <property type="term" value="F:histone binding"/>
    <property type="evidence" value="ECO:0007669"/>
    <property type="project" value="TreeGrafter"/>
</dbReference>
<accession>A0A8C4PZ87</accession>
<dbReference type="InterPro" id="IPR032675">
    <property type="entry name" value="LRR_dom_sf"/>
</dbReference>
<evidence type="ECO:0000313" key="6">
    <source>
        <dbReference type="Ensembl" id="ENSEBUP00000007321.1"/>
    </source>
</evidence>
<dbReference type="Ensembl" id="ENSEBUT00000007800.1">
    <property type="protein sequence ID" value="ENSEBUP00000007321.1"/>
    <property type="gene ID" value="ENSEBUG00000004787.1"/>
</dbReference>
<comment type="similarity">
    <text evidence="3 4">Belongs to the ANP32 family.</text>
</comment>
<sequence>MVMEVKKRIALELQSKKPAELSELVLDNCRAGEDGRLEGLTEELSGLRSLSLINMGLRTLEHLPRLPSLELLDLSDNRISNGLEFLAERTPKLTHLSLGGNRVKELCVLEVLKNLLQLQRLELMGCEVANLAGIRESVFEILPHLVYLDGADRLGALEPDSEDGDDDGDKCDEDDLDASESEVEDEEEEGEICEKDFLPDNEVCF</sequence>
<evidence type="ECO:0000256" key="4">
    <source>
        <dbReference type="RuleBase" id="RU369103"/>
    </source>
</evidence>
<organism evidence="6 7">
    <name type="scientific">Eptatretus burgeri</name>
    <name type="common">Inshore hagfish</name>
    <dbReference type="NCBI Taxonomy" id="7764"/>
    <lineage>
        <taxon>Eukaryota</taxon>
        <taxon>Metazoa</taxon>
        <taxon>Chordata</taxon>
        <taxon>Craniata</taxon>
        <taxon>Vertebrata</taxon>
        <taxon>Cyclostomata</taxon>
        <taxon>Myxini</taxon>
        <taxon>Myxiniformes</taxon>
        <taxon>Myxinidae</taxon>
        <taxon>Eptatretinae</taxon>
        <taxon>Eptatretus</taxon>
    </lineage>
</organism>
<dbReference type="Gene3D" id="3.80.10.10">
    <property type="entry name" value="Ribonuclease Inhibitor"/>
    <property type="match status" value="1"/>
</dbReference>
<feature type="region of interest" description="Disordered" evidence="5">
    <location>
        <begin position="156"/>
        <end position="192"/>
    </location>
</feature>
<dbReference type="SUPFAM" id="SSF52058">
    <property type="entry name" value="L domain-like"/>
    <property type="match status" value="1"/>
</dbReference>
<reference evidence="6" key="1">
    <citation type="submission" date="2025-08" db="UniProtKB">
        <authorList>
            <consortium name="Ensembl"/>
        </authorList>
    </citation>
    <scope>IDENTIFICATION</scope>
</reference>
<keyword evidence="2" id="KW-0677">Repeat</keyword>
<dbReference type="PANTHER" id="PTHR11375">
    <property type="entry name" value="ACIDIC LEUCINE-RICH NUCLEAR PHOSPHOPROTEIN 32"/>
    <property type="match status" value="1"/>
</dbReference>
<dbReference type="GeneTree" id="ENSGT00950000182907"/>
<dbReference type="InterPro" id="IPR045081">
    <property type="entry name" value="AN32"/>
</dbReference>
<keyword evidence="4" id="KW-0539">Nucleus</keyword>
<keyword evidence="1 4" id="KW-0433">Leucine-rich repeat</keyword>
<evidence type="ECO:0000313" key="7">
    <source>
        <dbReference type="Proteomes" id="UP000694388"/>
    </source>
</evidence>
<dbReference type="OMA" id="FFNCEIT"/>
<dbReference type="AlphaFoldDB" id="A0A8C4PZ87"/>
<comment type="subcellular location">
    <subcellularLocation>
        <location evidence="4">Nucleus</location>
    </subcellularLocation>
</comment>
<keyword evidence="7" id="KW-1185">Reference proteome</keyword>
<evidence type="ECO:0000256" key="3">
    <source>
        <dbReference type="ARBA" id="ARBA00025777"/>
    </source>
</evidence>
<dbReference type="PROSITE" id="PS51450">
    <property type="entry name" value="LRR"/>
    <property type="match status" value="2"/>
</dbReference>
<dbReference type="GO" id="GO:0042981">
    <property type="term" value="P:regulation of apoptotic process"/>
    <property type="evidence" value="ECO:0007669"/>
    <property type="project" value="TreeGrafter"/>
</dbReference>
<proteinExistence type="inferred from homology"/>
<protein>
    <recommendedName>
        <fullName evidence="4">Acidic leucine-rich nuclear phosphoprotein 32 family member</fullName>
    </recommendedName>
</protein>
<dbReference type="FunFam" id="3.80.10.10:FF:000131">
    <property type="entry name" value="acidic leucine-rich nuclear phosphoprotein 32-related protein-like"/>
    <property type="match status" value="1"/>
</dbReference>
<evidence type="ECO:0000256" key="2">
    <source>
        <dbReference type="ARBA" id="ARBA00022737"/>
    </source>
</evidence>
<dbReference type="Proteomes" id="UP000694388">
    <property type="component" value="Unplaced"/>
</dbReference>
<reference evidence="6" key="2">
    <citation type="submission" date="2025-09" db="UniProtKB">
        <authorList>
            <consortium name="Ensembl"/>
        </authorList>
    </citation>
    <scope>IDENTIFICATION</scope>
</reference>
<feature type="compositionally biased region" description="Acidic residues" evidence="5">
    <location>
        <begin position="159"/>
        <end position="191"/>
    </location>
</feature>
<dbReference type="InterPro" id="IPR001611">
    <property type="entry name" value="Leu-rich_rpt"/>
</dbReference>
<evidence type="ECO:0000256" key="5">
    <source>
        <dbReference type="SAM" id="MobiDB-lite"/>
    </source>
</evidence>
<name>A0A8C4PZ87_EPTBU</name>
<evidence type="ECO:0000256" key="1">
    <source>
        <dbReference type="ARBA" id="ARBA00022614"/>
    </source>
</evidence>